<name>A0ABV6ERK2_9BRAD</name>
<reference evidence="3 4" key="1">
    <citation type="submission" date="2024-09" db="EMBL/GenBank/DDBJ databases">
        <authorList>
            <person name="Sun Q."/>
            <person name="Mori K."/>
        </authorList>
    </citation>
    <scope>NUCLEOTIDE SEQUENCE [LARGE SCALE GENOMIC DNA]</scope>
    <source>
        <strain evidence="3 4">KCTC 23279</strain>
    </source>
</reference>
<dbReference type="RefSeq" id="WP_378387167.1">
    <property type="nucleotide sequence ID" value="NZ_JBHLWM010000004.1"/>
</dbReference>
<evidence type="ECO:0000256" key="2">
    <source>
        <dbReference type="SAM" id="Phobius"/>
    </source>
</evidence>
<feature type="transmembrane region" description="Helical" evidence="2">
    <location>
        <begin position="81"/>
        <end position="99"/>
    </location>
</feature>
<feature type="transmembrane region" description="Helical" evidence="2">
    <location>
        <begin position="51"/>
        <end position="72"/>
    </location>
</feature>
<keyword evidence="2" id="KW-0472">Membrane</keyword>
<comment type="caution">
    <text evidence="3">The sequence shown here is derived from an EMBL/GenBank/DDBJ whole genome shotgun (WGS) entry which is preliminary data.</text>
</comment>
<dbReference type="Proteomes" id="UP001589775">
    <property type="component" value="Unassembled WGS sequence"/>
</dbReference>
<keyword evidence="4" id="KW-1185">Reference proteome</keyword>
<feature type="compositionally biased region" description="Pro residues" evidence="1">
    <location>
        <begin position="165"/>
        <end position="176"/>
    </location>
</feature>
<evidence type="ECO:0000313" key="3">
    <source>
        <dbReference type="EMBL" id="MFC0240833.1"/>
    </source>
</evidence>
<proteinExistence type="predicted"/>
<sequence length="176" mass="18177">MSLIGHLFAIAFGFLFASIAAGVIVVGAMLFPEISAVTDAPLDQDTMNIVLGFGFIFVSGFALVPALIVVLVTEAFSIRSALAYAIGGGLVGVGCYLGLVPFDPATLHFDGIVRRHLEIMTGAGIVGGLVYWLIAGRNAGLWRDPPRSRAPLQAPPGRSQSAPSQPTPPAAPPPAA</sequence>
<feature type="transmembrane region" description="Helical" evidence="2">
    <location>
        <begin position="7"/>
        <end position="31"/>
    </location>
</feature>
<evidence type="ECO:0000256" key="1">
    <source>
        <dbReference type="SAM" id="MobiDB-lite"/>
    </source>
</evidence>
<gene>
    <name evidence="3" type="ORF">ACFFJ6_10170</name>
</gene>
<feature type="region of interest" description="Disordered" evidence="1">
    <location>
        <begin position="144"/>
        <end position="176"/>
    </location>
</feature>
<evidence type="ECO:0000313" key="4">
    <source>
        <dbReference type="Proteomes" id="UP001589775"/>
    </source>
</evidence>
<dbReference type="EMBL" id="JBHLWM010000004">
    <property type="protein sequence ID" value="MFC0240833.1"/>
    <property type="molecule type" value="Genomic_DNA"/>
</dbReference>
<accession>A0ABV6ERK2</accession>
<feature type="transmembrane region" description="Helical" evidence="2">
    <location>
        <begin position="119"/>
        <end position="139"/>
    </location>
</feature>
<organism evidence="3 4">
    <name type="scientific">Rhodopseudomonas telluris</name>
    <dbReference type="NCBI Taxonomy" id="644215"/>
    <lineage>
        <taxon>Bacteria</taxon>
        <taxon>Pseudomonadati</taxon>
        <taxon>Pseudomonadota</taxon>
        <taxon>Alphaproteobacteria</taxon>
        <taxon>Hyphomicrobiales</taxon>
        <taxon>Nitrobacteraceae</taxon>
        <taxon>Rhodopseudomonas</taxon>
    </lineage>
</organism>
<keyword evidence="2" id="KW-1133">Transmembrane helix</keyword>
<keyword evidence="2" id="KW-0812">Transmembrane</keyword>
<protein>
    <submittedName>
        <fullName evidence="3">Uncharacterized protein</fullName>
    </submittedName>
</protein>